<evidence type="ECO:0000256" key="1">
    <source>
        <dbReference type="SAM" id="Coils"/>
    </source>
</evidence>
<dbReference type="EMBL" id="MU853367">
    <property type="protein sequence ID" value="KAK4108001.1"/>
    <property type="molecule type" value="Genomic_DNA"/>
</dbReference>
<dbReference type="GeneID" id="89942346"/>
<evidence type="ECO:0000313" key="3">
    <source>
        <dbReference type="Proteomes" id="UP001302812"/>
    </source>
</evidence>
<gene>
    <name evidence="2" type="ORF">N656DRAFT_802266</name>
</gene>
<feature type="coiled-coil region" evidence="1">
    <location>
        <begin position="142"/>
        <end position="169"/>
    </location>
</feature>
<organism evidence="2 3">
    <name type="scientific">Canariomyces notabilis</name>
    <dbReference type="NCBI Taxonomy" id="2074819"/>
    <lineage>
        <taxon>Eukaryota</taxon>
        <taxon>Fungi</taxon>
        <taxon>Dikarya</taxon>
        <taxon>Ascomycota</taxon>
        <taxon>Pezizomycotina</taxon>
        <taxon>Sordariomycetes</taxon>
        <taxon>Sordariomycetidae</taxon>
        <taxon>Sordariales</taxon>
        <taxon>Chaetomiaceae</taxon>
        <taxon>Canariomyces</taxon>
    </lineage>
</organism>
<sequence length="280" mass="31809">MSIPEPKSAHWRPSAKEWHAEISRVIAVWEAQEFLREFVQEGWPDHVSSFTIQCNMSLDELRIIGLFEKSNGIRMCQRIVRVPVISEEVGTALWEKLAEPARRTSALQQEEERVSCERSSLPKPVTRVSSWSTVCDDSGKSIRSEKKRIKEARLQEKKLSRQLSKALRKYDRHRSGPRDACVFCSGNCAHYSKYPELKQPILNRLKHLCRRQSPAKDKTVRGSDFWHAPEVPKILSASTQNHTAGSSDLSGSWRASKLVAEVVSLAKGISWSCGRAVRFA</sequence>
<keyword evidence="1" id="KW-0175">Coiled coil</keyword>
<accession>A0AAN6QIE2</accession>
<dbReference type="AlphaFoldDB" id="A0AAN6QIE2"/>
<keyword evidence="3" id="KW-1185">Reference proteome</keyword>
<reference evidence="2" key="1">
    <citation type="journal article" date="2023" name="Mol. Phylogenet. Evol.">
        <title>Genome-scale phylogeny and comparative genomics of the fungal order Sordariales.</title>
        <authorList>
            <person name="Hensen N."/>
            <person name="Bonometti L."/>
            <person name="Westerberg I."/>
            <person name="Brannstrom I.O."/>
            <person name="Guillou S."/>
            <person name="Cros-Aarteil S."/>
            <person name="Calhoun S."/>
            <person name="Haridas S."/>
            <person name="Kuo A."/>
            <person name="Mondo S."/>
            <person name="Pangilinan J."/>
            <person name="Riley R."/>
            <person name="LaButti K."/>
            <person name="Andreopoulos B."/>
            <person name="Lipzen A."/>
            <person name="Chen C."/>
            <person name="Yan M."/>
            <person name="Daum C."/>
            <person name="Ng V."/>
            <person name="Clum A."/>
            <person name="Steindorff A."/>
            <person name="Ohm R.A."/>
            <person name="Martin F."/>
            <person name="Silar P."/>
            <person name="Natvig D.O."/>
            <person name="Lalanne C."/>
            <person name="Gautier V."/>
            <person name="Ament-Velasquez S.L."/>
            <person name="Kruys A."/>
            <person name="Hutchinson M.I."/>
            <person name="Powell A.J."/>
            <person name="Barry K."/>
            <person name="Miller A.N."/>
            <person name="Grigoriev I.V."/>
            <person name="Debuchy R."/>
            <person name="Gladieux P."/>
            <person name="Hiltunen Thoren M."/>
            <person name="Johannesson H."/>
        </authorList>
    </citation>
    <scope>NUCLEOTIDE SEQUENCE</scope>
    <source>
        <strain evidence="2">CBS 508.74</strain>
    </source>
</reference>
<protein>
    <submittedName>
        <fullName evidence="2">Uncharacterized protein</fullName>
    </submittedName>
</protein>
<dbReference type="RefSeq" id="XP_064665571.1">
    <property type="nucleotide sequence ID" value="XM_064818221.1"/>
</dbReference>
<reference evidence="2" key="2">
    <citation type="submission" date="2023-05" db="EMBL/GenBank/DDBJ databases">
        <authorList>
            <consortium name="Lawrence Berkeley National Laboratory"/>
            <person name="Steindorff A."/>
            <person name="Hensen N."/>
            <person name="Bonometti L."/>
            <person name="Westerberg I."/>
            <person name="Brannstrom I.O."/>
            <person name="Guillou S."/>
            <person name="Cros-Aarteil S."/>
            <person name="Calhoun S."/>
            <person name="Haridas S."/>
            <person name="Kuo A."/>
            <person name="Mondo S."/>
            <person name="Pangilinan J."/>
            <person name="Riley R."/>
            <person name="Labutti K."/>
            <person name="Andreopoulos B."/>
            <person name="Lipzen A."/>
            <person name="Chen C."/>
            <person name="Yanf M."/>
            <person name="Daum C."/>
            <person name="Ng V."/>
            <person name="Clum A."/>
            <person name="Ohm R."/>
            <person name="Martin F."/>
            <person name="Silar P."/>
            <person name="Natvig D."/>
            <person name="Lalanne C."/>
            <person name="Gautier V."/>
            <person name="Ament-Velasquez S.L."/>
            <person name="Kruys A."/>
            <person name="Hutchinson M.I."/>
            <person name="Powell A.J."/>
            <person name="Barry K."/>
            <person name="Miller A.N."/>
            <person name="Grigoriev I.V."/>
            <person name="Debuchy R."/>
            <person name="Gladieux P."/>
            <person name="Thoren M.H."/>
            <person name="Johannesson H."/>
        </authorList>
    </citation>
    <scope>NUCLEOTIDE SEQUENCE</scope>
    <source>
        <strain evidence="2">CBS 508.74</strain>
    </source>
</reference>
<proteinExistence type="predicted"/>
<name>A0AAN6QIE2_9PEZI</name>
<comment type="caution">
    <text evidence="2">The sequence shown here is derived from an EMBL/GenBank/DDBJ whole genome shotgun (WGS) entry which is preliminary data.</text>
</comment>
<dbReference type="Proteomes" id="UP001302812">
    <property type="component" value="Unassembled WGS sequence"/>
</dbReference>
<evidence type="ECO:0000313" key="2">
    <source>
        <dbReference type="EMBL" id="KAK4108001.1"/>
    </source>
</evidence>